<accession>A0A1G4T9G2</accession>
<sequence>MLDATHPGTYSIYWNPPVIRKPAFVNALTVSLAVFATTLIGSGVAVASQLEKLPTPDQIAVIPPGAEGMNVYPVVETADVWLAPQAAR</sequence>
<keyword evidence="1" id="KW-1133">Transmembrane helix</keyword>
<organism evidence="2 3">
    <name type="scientific">Asticcacaulis taihuensis</name>
    <dbReference type="NCBI Taxonomy" id="260084"/>
    <lineage>
        <taxon>Bacteria</taxon>
        <taxon>Pseudomonadati</taxon>
        <taxon>Pseudomonadota</taxon>
        <taxon>Alphaproteobacteria</taxon>
        <taxon>Caulobacterales</taxon>
        <taxon>Caulobacteraceae</taxon>
        <taxon>Asticcacaulis</taxon>
    </lineage>
</organism>
<dbReference type="RefSeq" id="WP_090650212.1">
    <property type="nucleotide sequence ID" value="NZ_CBCRYE010000007.1"/>
</dbReference>
<gene>
    <name evidence="2" type="ORF">SAMN02927928_3346</name>
</gene>
<keyword evidence="1" id="KW-0472">Membrane</keyword>
<dbReference type="EMBL" id="FMTS01000007">
    <property type="protein sequence ID" value="SCW78073.1"/>
    <property type="molecule type" value="Genomic_DNA"/>
</dbReference>
<proteinExistence type="predicted"/>
<evidence type="ECO:0000313" key="3">
    <source>
        <dbReference type="Proteomes" id="UP000199150"/>
    </source>
</evidence>
<evidence type="ECO:0000256" key="1">
    <source>
        <dbReference type="SAM" id="Phobius"/>
    </source>
</evidence>
<keyword evidence="3" id="KW-1185">Reference proteome</keyword>
<name>A0A1G4T9G2_9CAUL</name>
<dbReference type="OrthoDB" id="9962090at2"/>
<dbReference type="AlphaFoldDB" id="A0A1G4T9G2"/>
<keyword evidence="1" id="KW-0812">Transmembrane</keyword>
<dbReference type="Proteomes" id="UP000199150">
    <property type="component" value="Unassembled WGS sequence"/>
</dbReference>
<reference evidence="3" key="1">
    <citation type="submission" date="2016-10" db="EMBL/GenBank/DDBJ databases">
        <authorList>
            <person name="Varghese N."/>
            <person name="Submissions S."/>
        </authorList>
    </citation>
    <scope>NUCLEOTIDE SEQUENCE [LARGE SCALE GENOMIC DNA]</scope>
    <source>
        <strain evidence="3">CGMCC 1.3431</strain>
    </source>
</reference>
<evidence type="ECO:0000313" key="2">
    <source>
        <dbReference type="EMBL" id="SCW78073.1"/>
    </source>
</evidence>
<protein>
    <submittedName>
        <fullName evidence="2">Uncharacterized protein</fullName>
    </submittedName>
</protein>
<feature type="transmembrane region" description="Helical" evidence="1">
    <location>
        <begin position="23"/>
        <end position="47"/>
    </location>
</feature>